<evidence type="ECO:0000313" key="3">
    <source>
        <dbReference type="Proteomes" id="UP000658278"/>
    </source>
</evidence>
<feature type="transmembrane region" description="Helical" evidence="1">
    <location>
        <begin position="12"/>
        <end position="28"/>
    </location>
</feature>
<dbReference type="GO" id="GO:0042910">
    <property type="term" value="F:xenobiotic transmembrane transporter activity"/>
    <property type="evidence" value="ECO:0007669"/>
    <property type="project" value="TreeGrafter"/>
</dbReference>
<dbReference type="GO" id="GO:0005886">
    <property type="term" value="C:plasma membrane"/>
    <property type="evidence" value="ECO:0007669"/>
    <property type="project" value="TreeGrafter"/>
</dbReference>
<accession>A0A934VEH1</accession>
<evidence type="ECO:0000313" key="2">
    <source>
        <dbReference type="EMBL" id="MBK1826036.1"/>
    </source>
</evidence>
<dbReference type="Gene3D" id="1.20.1640.10">
    <property type="entry name" value="Multidrug efflux transporter AcrB transmembrane domain"/>
    <property type="match status" value="2"/>
</dbReference>
<sequence length="1063" mass="118002">MIRWFARNSIAANFLMLGIVLVGIWSYMTRVPLEVQPSIQFNQVRVNVEYRGGSPEDVERAVVIPVELALEGLPGVKSIESEARAGSGEIEINAKDSVDPRELLEEVRQRVDRISTFPAETEPPRVYVPDSSKWFDVIKIAVTGDMEEPDLVRAARRIRDDLQEMSGISQSMIQGETRQEISIEPDLPRLRDYGMSFTDLADAVRRSSIDMPAGRIQTDEGSMVIRSKGQAYSQDDFANIVIKNREGADVRLIDVAKISDGYEENRKLIRFNGKPSLLIEALRLNEENALDIADKVKAYVATQRERFPEGIELYTWDDSSVELRGRLGTLLESMLQGGVLVIIVLGLFLRPSLAFWVVLGIPVAFAGGLALLPNMGLTLNTMSIFGFIIVIGLVVDDAIVTSEHVYTKLRDGVPPLDAAVDGAKEVAVPVTFGALTTIVAFIPLMTFEGFYGNYTKQIPPVVAAVLIFSLIETKLVLPSHLRHIKVKRKGLNRFARFQKTIADSLETFVHRFYRPSLAVATAHRYTTLAVFAALAMGCFGLVASGRLGFVNMPSIDRNRIVASVRMPRDTPLEVTHQKVLQIESHLDQLKQEFVDPGTGKSYIEDILTSTGGWSGRPHANPREGFVVVSIVDPGLRTEPGPKNSDIAKRWKQLVGEIPDAQSFWISGDQGRGFGGDNDIESIEIEVRGPTNELKEQLSDKIVEELESYEGISSAWSNTGRTQKEVHLSLKPEGELLGLTQRELGRQVRSAFFGEQAQRVQRGRDDIRVMIRLPLEQRQSLHTLELLRIRTPDGGQAPLRSVANVTMEPARADIDRIDGAQVTTVAARPVDETVNVINIAKSIRPRIDAILNEYPDYSWRFDGYVREHEETGNRIWFTGGALFLALYALLAIPFRSLTQPFVVLMAVPFGIIGALAGHLILDLTPSFLSIFGMLALAGVVVNDSLVMVDFANQARRRGETSMDAVIHSGTRRFRPILLTSLTTFVGLLPLMLDRSLQAQFLIPMAVSLGFGILFATFITLYLIPSGYLVTEDIIGLAKRAKRWFFRPFSGEQSAPVTGQIRQEN</sequence>
<dbReference type="SUPFAM" id="SSF82693">
    <property type="entry name" value="Multidrug efflux transporter AcrB pore domain, PN1, PN2, PC1 and PC2 subdomains"/>
    <property type="match status" value="3"/>
</dbReference>
<dbReference type="Gene3D" id="3.30.70.1440">
    <property type="entry name" value="Multidrug efflux transporter AcrB pore domain"/>
    <property type="match status" value="1"/>
</dbReference>
<feature type="transmembrane region" description="Helical" evidence="1">
    <location>
        <begin position="926"/>
        <end position="951"/>
    </location>
</feature>
<dbReference type="Pfam" id="PF00873">
    <property type="entry name" value="ACR_tran"/>
    <property type="match status" value="1"/>
</dbReference>
<keyword evidence="1" id="KW-0812">Transmembrane</keyword>
<dbReference type="Proteomes" id="UP000658278">
    <property type="component" value="Unassembled WGS sequence"/>
</dbReference>
<keyword evidence="1" id="KW-0472">Membrane</keyword>
<organism evidence="2 3">
    <name type="scientific">Haloferula rosea</name>
    <dbReference type="NCBI Taxonomy" id="490093"/>
    <lineage>
        <taxon>Bacteria</taxon>
        <taxon>Pseudomonadati</taxon>
        <taxon>Verrucomicrobiota</taxon>
        <taxon>Verrucomicrobiia</taxon>
        <taxon>Verrucomicrobiales</taxon>
        <taxon>Verrucomicrobiaceae</taxon>
        <taxon>Haloferula</taxon>
    </lineage>
</organism>
<dbReference type="SUPFAM" id="SSF82866">
    <property type="entry name" value="Multidrug efflux transporter AcrB transmembrane domain"/>
    <property type="match status" value="2"/>
</dbReference>
<dbReference type="Gene3D" id="3.30.70.1320">
    <property type="entry name" value="Multidrug efflux transporter AcrB pore domain like"/>
    <property type="match status" value="1"/>
</dbReference>
<name>A0A934VEH1_9BACT</name>
<feature type="transmembrane region" description="Helical" evidence="1">
    <location>
        <begin position="997"/>
        <end position="1022"/>
    </location>
</feature>
<dbReference type="RefSeq" id="WP_200276331.1">
    <property type="nucleotide sequence ID" value="NZ_JAENII010000002.1"/>
</dbReference>
<feature type="transmembrane region" description="Helical" evidence="1">
    <location>
        <begin position="972"/>
        <end position="991"/>
    </location>
</feature>
<keyword evidence="1" id="KW-1133">Transmembrane helix</keyword>
<feature type="transmembrane region" description="Helical" evidence="1">
    <location>
        <begin position="353"/>
        <end position="372"/>
    </location>
</feature>
<gene>
    <name evidence="2" type="ORF">JIN81_03335</name>
</gene>
<dbReference type="PRINTS" id="PR00702">
    <property type="entry name" value="ACRIFLAVINRP"/>
</dbReference>
<dbReference type="PANTHER" id="PTHR32063:SF33">
    <property type="entry name" value="RND SUPERFAMILY EFFLUX PUMP PERMEASE COMPONENT"/>
    <property type="match status" value="1"/>
</dbReference>
<dbReference type="AlphaFoldDB" id="A0A934VEH1"/>
<dbReference type="InterPro" id="IPR001036">
    <property type="entry name" value="Acrflvin-R"/>
</dbReference>
<dbReference type="PANTHER" id="PTHR32063">
    <property type="match status" value="1"/>
</dbReference>
<comment type="caution">
    <text evidence="2">The sequence shown here is derived from an EMBL/GenBank/DDBJ whole genome shotgun (WGS) entry which is preliminary data.</text>
</comment>
<dbReference type="InterPro" id="IPR027463">
    <property type="entry name" value="AcrB_DN_DC_subdom"/>
</dbReference>
<evidence type="ECO:0000256" key="1">
    <source>
        <dbReference type="SAM" id="Phobius"/>
    </source>
</evidence>
<dbReference type="SUPFAM" id="SSF82714">
    <property type="entry name" value="Multidrug efflux transporter AcrB TolC docking domain, DN and DC subdomains"/>
    <property type="match status" value="2"/>
</dbReference>
<feature type="transmembrane region" description="Helical" evidence="1">
    <location>
        <begin position="426"/>
        <end position="446"/>
    </location>
</feature>
<keyword evidence="3" id="KW-1185">Reference proteome</keyword>
<feature type="transmembrane region" description="Helical" evidence="1">
    <location>
        <begin position="528"/>
        <end position="549"/>
    </location>
</feature>
<feature type="transmembrane region" description="Helical" evidence="1">
    <location>
        <begin position="874"/>
        <end position="893"/>
    </location>
</feature>
<dbReference type="Gene3D" id="3.30.70.1430">
    <property type="entry name" value="Multidrug efflux transporter AcrB pore domain"/>
    <property type="match status" value="2"/>
</dbReference>
<dbReference type="EMBL" id="JAENII010000002">
    <property type="protein sequence ID" value="MBK1826036.1"/>
    <property type="molecule type" value="Genomic_DNA"/>
</dbReference>
<proteinExistence type="predicted"/>
<protein>
    <submittedName>
        <fullName evidence="2">Efflux RND transporter permease subunit</fullName>
    </submittedName>
</protein>
<dbReference type="Gene3D" id="3.30.2090.10">
    <property type="entry name" value="Multidrug efflux transporter AcrB TolC docking domain, DN and DC subdomains"/>
    <property type="match status" value="2"/>
</dbReference>
<reference evidence="2" key="1">
    <citation type="submission" date="2021-01" db="EMBL/GenBank/DDBJ databases">
        <title>Modified the classification status of verrucomicrobia.</title>
        <authorList>
            <person name="Feng X."/>
        </authorList>
    </citation>
    <scope>NUCLEOTIDE SEQUENCE</scope>
    <source>
        <strain evidence="2">KCTC 22201</strain>
    </source>
</reference>
<feature type="transmembrane region" description="Helical" evidence="1">
    <location>
        <begin position="900"/>
        <end position="920"/>
    </location>
</feature>
<feature type="transmembrane region" description="Helical" evidence="1">
    <location>
        <begin position="384"/>
        <end position="406"/>
    </location>
</feature>